<organism evidence="1 2">
    <name type="scientific">Cirrhinus mrigala</name>
    <name type="common">Mrigala</name>
    <dbReference type="NCBI Taxonomy" id="683832"/>
    <lineage>
        <taxon>Eukaryota</taxon>
        <taxon>Metazoa</taxon>
        <taxon>Chordata</taxon>
        <taxon>Craniata</taxon>
        <taxon>Vertebrata</taxon>
        <taxon>Euteleostomi</taxon>
        <taxon>Actinopterygii</taxon>
        <taxon>Neopterygii</taxon>
        <taxon>Teleostei</taxon>
        <taxon>Ostariophysi</taxon>
        <taxon>Cypriniformes</taxon>
        <taxon>Cyprinidae</taxon>
        <taxon>Labeoninae</taxon>
        <taxon>Labeonini</taxon>
        <taxon>Cirrhinus</taxon>
    </lineage>
</organism>
<dbReference type="Proteomes" id="UP001529510">
    <property type="component" value="Unassembled WGS sequence"/>
</dbReference>
<accession>A0ABD0NIL5</accession>
<sequence>DLRFMCTDVECNEGAERFKDRLKLDEHTGSLTIMNINTTDAGLYHLEIISRGSH</sequence>
<dbReference type="Gene3D" id="2.60.40.2710">
    <property type="match status" value="1"/>
</dbReference>
<keyword evidence="2" id="KW-1185">Reference proteome</keyword>
<proteinExistence type="predicted"/>
<gene>
    <name evidence="1" type="ORF">M9458_044897</name>
</gene>
<protein>
    <submittedName>
        <fullName evidence="1">Uncharacterized protein</fullName>
    </submittedName>
</protein>
<feature type="non-terminal residue" evidence="1">
    <location>
        <position position="1"/>
    </location>
</feature>
<dbReference type="EMBL" id="JAMKFB020000022">
    <property type="protein sequence ID" value="KAL0161172.1"/>
    <property type="molecule type" value="Genomic_DNA"/>
</dbReference>
<dbReference type="PANTHER" id="PTHR21063">
    <property type="entry name" value="LFA-3"/>
    <property type="match status" value="1"/>
</dbReference>
<dbReference type="InterPro" id="IPR036179">
    <property type="entry name" value="Ig-like_dom_sf"/>
</dbReference>
<dbReference type="SUPFAM" id="SSF48726">
    <property type="entry name" value="Immunoglobulin"/>
    <property type="match status" value="1"/>
</dbReference>
<dbReference type="PANTHER" id="PTHR21063:SF4">
    <property type="entry name" value="CD48 ANTIGEN-RELATED"/>
    <property type="match status" value="1"/>
</dbReference>
<evidence type="ECO:0000313" key="2">
    <source>
        <dbReference type="Proteomes" id="UP001529510"/>
    </source>
</evidence>
<reference evidence="1 2" key="1">
    <citation type="submission" date="2024-05" db="EMBL/GenBank/DDBJ databases">
        <title>Genome sequencing and assembly of Indian major carp, Cirrhinus mrigala (Hamilton, 1822).</title>
        <authorList>
            <person name="Mohindra V."/>
            <person name="Chowdhury L.M."/>
            <person name="Lal K."/>
            <person name="Jena J.K."/>
        </authorList>
    </citation>
    <scope>NUCLEOTIDE SEQUENCE [LARGE SCALE GENOMIC DNA]</scope>
    <source>
        <strain evidence="1">CM1030</strain>
        <tissue evidence="1">Blood</tissue>
    </source>
</reference>
<feature type="non-terminal residue" evidence="1">
    <location>
        <position position="54"/>
    </location>
</feature>
<evidence type="ECO:0000313" key="1">
    <source>
        <dbReference type="EMBL" id="KAL0161172.1"/>
    </source>
</evidence>
<name>A0ABD0NIL5_CIRMR</name>
<dbReference type="AlphaFoldDB" id="A0ABD0NIL5"/>
<comment type="caution">
    <text evidence="1">The sequence shown here is derived from an EMBL/GenBank/DDBJ whole genome shotgun (WGS) entry which is preliminary data.</text>
</comment>